<reference evidence="18" key="1">
    <citation type="submission" date="2017-03" db="EMBL/GenBank/DDBJ databases">
        <authorList>
            <person name="Safronova V.I."/>
            <person name="Sazanova A.L."/>
            <person name="Chirak E.R."/>
        </authorList>
    </citation>
    <scope>NUCLEOTIDE SEQUENCE [LARGE SCALE GENOMIC DNA]</scope>
    <source>
        <strain evidence="18">Ach-343</strain>
    </source>
</reference>
<dbReference type="RefSeq" id="WP_111544479.1">
    <property type="nucleotide sequence ID" value="NZ_MZXV01000027.1"/>
</dbReference>
<dbReference type="NCBIfam" id="TIGR01064">
    <property type="entry name" value="pyruv_kin"/>
    <property type="match status" value="1"/>
</dbReference>
<keyword evidence="10 14" id="KW-0460">Magnesium</keyword>
<dbReference type="Pfam" id="PF00224">
    <property type="entry name" value="PK"/>
    <property type="match status" value="1"/>
</dbReference>
<evidence type="ECO:0000256" key="2">
    <source>
        <dbReference type="ARBA" id="ARBA00004997"/>
    </source>
</evidence>
<evidence type="ECO:0000256" key="13">
    <source>
        <dbReference type="NCBIfam" id="TIGR01064"/>
    </source>
</evidence>
<dbReference type="GO" id="GO:0000287">
    <property type="term" value="F:magnesium ion binding"/>
    <property type="evidence" value="ECO:0007669"/>
    <property type="project" value="UniProtKB-UniRule"/>
</dbReference>
<feature type="domain" description="Pyruvate kinase C-terminal" evidence="16">
    <location>
        <begin position="356"/>
        <end position="468"/>
    </location>
</feature>
<evidence type="ECO:0000256" key="9">
    <source>
        <dbReference type="ARBA" id="ARBA00022840"/>
    </source>
</evidence>
<evidence type="ECO:0000256" key="5">
    <source>
        <dbReference type="ARBA" id="ARBA00022679"/>
    </source>
</evidence>
<keyword evidence="8 14" id="KW-0418">Kinase</keyword>
<dbReference type="AlphaFoldDB" id="A0A2W7C9H6"/>
<dbReference type="Proteomes" id="UP000248616">
    <property type="component" value="Unassembled WGS sequence"/>
</dbReference>
<dbReference type="FunFam" id="2.40.33.10:FF:000001">
    <property type="entry name" value="Pyruvate kinase"/>
    <property type="match status" value="1"/>
</dbReference>
<evidence type="ECO:0000259" key="15">
    <source>
        <dbReference type="Pfam" id="PF00224"/>
    </source>
</evidence>
<dbReference type="InterPro" id="IPR015813">
    <property type="entry name" value="Pyrv/PenolPyrv_kinase-like_dom"/>
</dbReference>
<evidence type="ECO:0000256" key="12">
    <source>
        <dbReference type="ARBA" id="ARBA00023317"/>
    </source>
</evidence>
<dbReference type="NCBIfam" id="NF004886">
    <property type="entry name" value="PRK06247.1"/>
    <property type="match status" value="1"/>
</dbReference>
<dbReference type="Gene3D" id="3.20.20.60">
    <property type="entry name" value="Phosphoenolpyruvate-binding domains"/>
    <property type="match status" value="1"/>
</dbReference>
<dbReference type="InterPro" id="IPR040442">
    <property type="entry name" value="Pyrv_kinase-like_dom_sf"/>
</dbReference>
<evidence type="ECO:0000256" key="1">
    <source>
        <dbReference type="ARBA" id="ARBA00001958"/>
    </source>
</evidence>
<dbReference type="GO" id="GO:0005524">
    <property type="term" value="F:ATP binding"/>
    <property type="evidence" value="ECO:0007669"/>
    <property type="project" value="UniProtKB-KW"/>
</dbReference>
<dbReference type="PROSITE" id="PS00110">
    <property type="entry name" value="PYRUVATE_KINASE"/>
    <property type="match status" value="1"/>
</dbReference>
<dbReference type="NCBIfam" id="NF004491">
    <property type="entry name" value="PRK05826.1"/>
    <property type="match status" value="1"/>
</dbReference>
<dbReference type="NCBIfam" id="NF004978">
    <property type="entry name" value="PRK06354.1"/>
    <property type="match status" value="1"/>
</dbReference>
<dbReference type="SUPFAM" id="SSF51621">
    <property type="entry name" value="Phosphoenolpyruvate/pyruvate domain"/>
    <property type="match status" value="1"/>
</dbReference>
<evidence type="ECO:0000256" key="3">
    <source>
        <dbReference type="ARBA" id="ARBA00008663"/>
    </source>
</evidence>
<keyword evidence="11 14" id="KW-0324">Glycolysis</keyword>
<dbReference type="PANTHER" id="PTHR11817">
    <property type="entry name" value="PYRUVATE KINASE"/>
    <property type="match status" value="1"/>
</dbReference>
<dbReference type="Gene3D" id="3.40.1380.20">
    <property type="entry name" value="Pyruvate kinase, C-terminal domain"/>
    <property type="match status" value="1"/>
</dbReference>
<dbReference type="GO" id="GO:0030955">
    <property type="term" value="F:potassium ion binding"/>
    <property type="evidence" value="ECO:0007669"/>
    <property type="project" value="UniProtKB-UniRule"/>
</dbReference>
<dbReference type="InterPro" id="IPR001697">
    <property type="entry name" value="Pyr_Knase"/>
</dbReference>
<evidence type="ECO:0000313" key="18">
    <source>
        <dbReference type="Proteomes" id="UP000248616"/>
    </source>
</evidence>
<dbReference type="OrthoDB" id="9812123at2"/>
<dbReference type="PRINTS" id="PR01050">
    <property type="entry name" value="PYRUVTKNASE"/>
</dbReference>
<accession>A0A2W7C9H6</accession>
<evidence type="ECO:0000259" key="16">
    <source>
        <dbReference type="Pfam" id="PF02887"/>
    </source>
</evidence>
<name>A0A2W7C9H6_9HYPH</name>
<evidence type="ECO:0000256" key="6">
    <source>
        <dbReference type="ARBA" id="ARBA00022723"/>
    </source>
</evidence>
<evidence type="ECO:0000256" key="14">
    <source>
        <dbReference type="RuleBase" id="RU000504"/>
    </source>
</evidence>
<evidence type="ECO:0000256" key="11">
    <source>
        <dbReference type="ARBA" id="ARBA00023152"/>
    </source>
</evidence>
<keyword evidence="5 14" id="KW-0808">Transferase</keyword>
<dbReference type="SUPFAM" id="SSF52935">
    <property type="entry name" value="PK C-terminal domain-like"/>
    <property type="match status" value="1"/>
</dbReference>
<evidence type="ECO:0000256" key="10">
    <source>
        <dbReference type="ARBA" id="ARBA00022842"/>
    </source>
</evidence>
<organism evidence="17 18">
    <name type="scientific">Mesorhizobium kowhaii</name>
    <dbReference type="NCBI Taxonomy" id="1300272"/>
    <lineage>
        <taxon>Bacteria</taxon>
        <taxon>Pseudomonadati</taxon>
        <taxon>Pseudomonadota</taxon>
        <taxon>Alphaproteobacteria</taxon>
        <taxon>Hyphomicrobiales</taxon>
        <taxon>Phyllobacteriaceae</taxon>
        <taxon>Mesorhizobium</taxon>
    </lineage>
</organism>
<comment type="similarity">
    <text evidence="3 14">Belongs to the pyruvate kinase family.</text>
</comment>
<proteinExistence type="inferred from homology"/>
<gene>
    <name evidence="17" type="ORF">B5V02_12410</name>
</gene>
<sequence>MRRSRKVKILATIGPASSSEEMLKKLFEAGADVFRINMSHTDHELMRTLVGRIRTVEEAVGRPIGILADLQGPKLRVGKFANGKEVLTVGQTFTLDDNPEPGTSTRVYLPHPEILSSVEAGHRLLIDDGKLELRAVRSGDGKSIVCTVIAGTTISDKKGVSLPDTDLPVGALTEKDRKDLDAVLSTGVDWVALSFVQRPEDLAEARKIARGRALIMAKIEKPQAVARLAEIIELSDALMVARGDLGVEMPLEAVPGIQKQITRAARRAGKPVVVATQMLESMITAPVPTRAEVSDVSIAVFEGADAVMLSAESAAGAYPVEAVAMMDRIATKVETDPTYAGIINAQRSEPEATGADAISLAAREIAETLKLSAIITYTASGTTGLRAARERPQVPIIALSPILNTARRLSLLWGTHCVVSPDARDLDDMVNRACRIAFDEGFGKPGDRVIITAGVPLRTPGSTNMLRIAYVGSDVQTSRSR</sequence>
<dbReference type="InterPro" id="IPR011037">
    <property type="entry name" value="Pyrv_Knase-like_insert_dom_sf"/>
</dbReference>
<protein>
    <recommendedName>
        <fullName evidence="4 13">Pyruvate kinase</fullName>
        <ecNumber evidence="4 13">2.7.1.40</ecNumber>
    </recommendedName>
</protein>
<keyword evidence="18" id="KW-1185">Reference proteome</keyword>
<comment type="catalytic activity">
    <reaction evidence="14">
        <text>pyruvate + ATP = phosphoenolpyruvate + ADP + H(+)</text>
        <dbReference type="Rhea" id="RHEA:18157"/>
        <dbReference type="ChEBI" id="CHEBI:15361"/>
        <dbReference type="ChEBI" id="CHEBI:15378"/>
        <dbReference type="ChEBI" id="CHEBI:30616"/>
        <dbReference type="ChEBI" id="CHEBI:58702"/>
        <dbReference type="ChEBI" id="CHEBI:456216"/>
        <dbReference type="EC" id="2.7.1.40"/>
    </reaction>
</comment>
<evidence type="ECO:0000256" key="4">
    <source>
        <dbReference type="ARBA" id="ARBA00012142"/>
    </source>
</evidence>
<comment type="caution">
    <text evidence="17">The sequence shown here is derived from an EMBL/GenBank/DDBJ whole genome shotgun (WGS) entry which is preliminary data.</text>
</comment>
<dbReference type="InterPro" id="IPR015795">
    <property type="entry name" value="Pyrv_Knase_C"/>
</dbReference>
<dbReference type="InterPro" id="IPR036918">
    <property type="entry name" value="Pyrv_Knase_C_sf"/>
</dbReference>
<dbReference type="GO" id="GO:0004743">
    <property type="term" value="F:pyruvate kinase activity"/>
    <property type="evidence" value="ECO:0007669"/>
    <property type="project" value="UniProtKB-UniRule"/>
</dbReference>
<feature type="domain" description="Pyruvate kinase barrel" evidence="15">
    <location>
        <begin position="5"/>
        <end position="323"/>
    </location>
</feature>
<dbReference type="EMBL" id="MZXV01000027">
    <property type="protein sequence ID" value="PZV38418.1"/>
    <property type="molecule type" value="Genomic_DNA"/>
</dbReference>
<evidence type="ECO:0000256" key="8">
    <source>
        <dbReference type="ARBA" id="ARBA00022777"/>
    </source>
</evidence>
<evidence type="ECO:0000256" key="7">
    <source>
        <dbReference type="ARBA" id="ARBA00022741"/>
    </source>
</evidence>
<dbReference type="SUPFAM" id="SSF50800">
    <property type="entry name" value="PK beta-barrel domain-like"/>
    <property type="match status" value="1"/>
</dbReference>
<dbReference type="GO" id="GO:0016301">
    <property type="term" value="F:kinase activity"/>
    <property type="evidence" value="ECO:0007669"/>
    <property type="project" value="UniProtKB-KW"/>
</dbReference>
<dbReference type="Pfam" id="PF02887">
    <property type="entry name" value="PK_C"/>
    <property type="match status" value="1"/>
</dbReference>
<keyword evidence="7" id="KW-0547">Nucleotide-binding</keyword>
<evidence type="ECO:0000313" key="17">
    <source>
        <dbReference type="EMBL" id="PZV38418.1"/>
    </source>
</evidence>
<dbReference type="InterPro" id="IPR018209">
    <property type="entry name" value="Pyrv_Knase_AS"/>
</dbReference>
<dbReference type="InterPro" id="IPR015806">
    <property type="entry name" value="Pyrv_Knase_insert_dom_sf"/>
</dbReference>
<keyword evidence="12 17" id="KW-0670">Pyruvate</keyword>
<dbReference type="Gene3D" id="2.40.33.10">
    <property type="entry name" value="PK beta-barrel domain-like"/>
    <property type="match status" value="1"/>
</dbReference>
<dbReference type="UniPathway" id="UPA00109">
    <property type="reaction ID" value="UER00188"/>
</dbReference>
<dbReference type="InterPro" id="IPR015793">
    <property type="entry name" value="Pyrv_Knase_brl"/>
</dbReference>
<comment type="cofactor">
    <cofactor evidence="1">
        <name>K(+)</name>
        <dbReference type="ChEBI" id="CHEBI:29103"/>
    </cofactor>
</comment>
<keyword evidence="9" id="KW-0067">ATP-binding</keyword>
<comment type="pathway">
    <text evidence="2 14">Carbohydrate degradation; glycolysis; pyruvate from D-glyceraldehyde 3-phosphate: step 5/5.</text>
</comment>
<keyword evidence="6" id="KW-0479">Metal-binding</keyword>
<dbReference type="EC" id="2.7.1.40" evidence="4 13"/>